<keyword evidence="2" id="KW-1185">Reference proteome</keyword>
<dbReference type="SUPFAM" id="SSF52540">
    <property type="entry name" value="P-loop containing nucleoside triphosphate hydrolases"/>
    <property type="match status" value="1"/>
</dbReference>
<evidence type="ECO:0008006" key="3">
    <source>
        <dbReference type="Google" id="ProtNLM"/>
    </source>
</evidence>
<organism evidence="1 2">
    <name type="scientific">Candidatus Enterococcus mangumiae</name>
    <dbReference type="NCBI Taxonomy" id="2230878"/>
    <lineage>
        <taxon>Bacteria</taxon>
        <taxon>Bacillati</taxon>
        <taxon>Bacillota</taxon>
        <taxon>Bacilli</taxon>
        <taxon>Lactobacillales</taxon>
        <taxon>Enterococcaceae</taxon>
        <taxon>Enterococcus</taxon>
    </lineage>
</organism>
<dbReference type="Pfam" id="PF13481">
    <property type="entry name" value="AAA_25"/>
    <property type="match status" value="1"/>
</dbReference>
<dbReference type="RefSeq" id="WP_206854268.1">
    <property type="nucleotide sequence ID" value="NZ_CP147250.1"/>
</dbReference>
<evidence type="ECO:0000313" key="1">
    <source>
        <dbReference type="EMBL" id="WYJ79910.1"/>
    </source>
</evidence>
<sequence>MDGHVELYEIPQPSLMSVWEKLPLYEPPLVKNVLRRHQKLIISGASKSGKTSLAIQLAIAVAEGTCWLENECAQGGVLFVNFGLSTYMMFSRVHEIYSSLNIEPSNVEQIDVINYKGNALADNYIHFMDSIQNIANGNKYRLIIIDSIDYVQGFSEFEASRHINRLLDNLMIQTNACIAFTTSAGNPPIETLCDSVAKLIPTGDKAVSDFRLSIENNTYQKTDTDQQLLKYEYPTMQALGRYNFKDVKRANNLKKEKSVQEFEEAFYKLSLEGKNVSVLELADHLGVARESLYRRIKKLDNFEVQLGIVKPVNNK</sequence>
<gene>
    <name evidence="1" type="ORF">DOK79_001463</name>
</gene>
<reference evidence="1 2" key="2">
    <citation type="submission" date="2024-03" db="EMBL/GenBank/DDBJ databases">
        <title>The Genome Sequence of Enterococcus sp. DIV1094.</title>
        <authorList>
            <consortium name="The Broad Institute Genomics Platform"/>
            <consortium name="The Broad Institute Microbial Omics Core"/>
            <consortium name="The Broad Institute Genomic Center for Infectious Diseases"/>
            <person name="Earl A."/>
            <person name="Manson A."/>
            <person name="Gilmore M."/>
            <person name="Schwartman J."/>
            <person name="Shea T."/>
            <person name="Abouelleil A."/>
            <person name="Cao P."/>
            <person name="Chapman S."/>
            <person name="Cusick C."/>
            <person name="Young S."/>
            <person name="Neafsey D."/>
            <person name="Nusbaum C."/>
            <person name="Birren B."/>
        </authorList>
    </citation>
    <scope>NUCLEOTIDE SEQUENCE [LARGE SCALE GENOMIC DNA]</scope>
    <source>
        <strain evidence="1 2">DIV1094</strain>
    </source>
</reference>
<accession>A0ABZ2SXS7</accession>
<dbReference type="InterPro" id="IPR027417">
    <property type="entry name" value="P-loop_NTPase"/>
</dbReference>
<reference evidence="1 2" key="1">
    <citation type="submission" date="2021-03" db="EMBL/GenBank/DDBJ databases">
        <authorList>
            <person name="Gilmore M.S."/>
            <person name="Schwartzman J."/>
            <person name="Van Tyne D."/>
            <person name="Martin M."/>
            <person name="Earl A.M."/>
            <person name="Manson A.L."/>
            <person name="Straub T."/>
            <person name="Salamzade R."/>
            <person name="Saavedra J."/>
            <person name="Lebreton F."/>
            <person name="Prichula J."/>
            <person name="Schaufler K."/>
            <person name="Gaca A."/>
            <person name="Sgardioli B."/>
            <person name="Wagenaar J."/>
            <person name="Strong T."/>
        </authorList>
    </citation>
    <scope>NUCLEOTIDE SEQUENCE [LARGE SCALE GENOMIC DNA]</scope>
    <source>
        <strain evidence="1 2">DIV1094</strain>
    </source>
</reference>
<protein>
    <recommendedName>
        <fullName evidence="3">AAA+ ATPase domain-containing protein</fullName>
    </recommendedName>
</protein>
<dbReference type="EMBL" id="CP147250">
    <property type="protein sequence ID" value="WYJ79910.1"/>
    <property type="molecule type" value="Genomic_DNA"/>
</dbReference>
<dbReference type="Proteomes" id="UP000664360">
    <property type="component" value="Chromosome"/>
</dbReference>
<name>A0ABZ2SXS7_9ENTE</name>
<proteinExistence type="predicted"/>
<evidence type="ECO:0000313" key="2">
    <source>
        <dbReference type="Proteomes" id="UP000664360"/>
    </source>
</evidence>
<dbReference type="Gene3D" id="3.40.50.300">
    <property type="entry name" value="P-loop containing nucleotide triphosphate hydrolases"/>
    <property type="match status" value="1"/>
</dbReference>